<dbReference type="NCBIfam" id="NF009804">
    <property type="entry name" value="PRK13288.1"/>
    <property type="match status" value="1"/>
</dbReference>
<dbReference type="InterPro" id="IPR041492">
    <property type="entry name" value="HAD_2"/>
</dbReference>
<evidence type="ECO:0000313" key="2">
    <source>
        <dbReference type="Proteomes" id="UP000092573"/>
    </source>
</evidence>
<accession>A0A1B1N4G5</accession>
<dbReference type="InterPro" id="IPR050155">
    <property type="entry name" value="HAD-like_hydrolase_sf"/>
</dbReference>
<dbReference type="InterPro" id="IPR006439">
    <property type="entry name" value="HAD-SF_hydro_IA"/>
</dbReference>
<dbReference type="OrthoDB" id="9807630at2"/>
<dbReference type="EMBL" id="CP014167">
    <property type="protein sequence ID" value="ANS76296.1"/>
    <property type="molecule type" value="Genomic_DNA"/>
</dbReference>
<dbReference type="InterPro" id="IPR023214">
    <property type="entry name" value="HAD_sf"/>
</dbReference>
<keyword evidence="2" id="KW-1185">Reference proteome</keyword>
<dbReference type="NCBIfam" id="TIGR01509">
    <property type="entry name" value="HAD-SF-IA-v3"/>
    <property type="match status" value="1"/>
</dbReference>
<evidence type="ECO:0000313" key="1">
    <source>
        <dbReference type="EMBL" id="ANS76296.1"/>
    </source>
</evidence>
<dbReference type="SFLD" id="SFLDS00003">
    <property type="entry name" value="Haloacid_Dehalogenase"/>
    <property type="match status" value="1"/>
</dbReference>
<dbReference type="Gene3D" id="1.10.150.240">
    <property type="entry name" value="Putative phosphatase, domain 2"/>
    <property type="match status" value="1"/>
</dbReference>
<dbReference type="GO" id="GO:0006281">
    <property type="term" value="P:DNA repair"/>
    <property type="evidence" value="ECO:0007669"/>
    <property type="project" value="TreeGrafter"/>
</dbReference>
<dbReference type="FunFam" id="3.40.50.1000:FF:000022">
    <property type="entry name" value="Phosphoglycolate phosphatase"/>
    <property type="match status" value="1"/>
</dbReference>
<dbReference type="STRING" id="1462996.AWM70_18305"/>
<dbReference type="Pfam" id="PF13419">
    <property type="entry name" value="HAD_2"/>
    <property type="match status" value="1"/>
</dbReference>
<dbReference type="AlphaFoldDB" id="A0A1B1N4G5"/>
<dbReference type="InterPro" id="IPR023198">
    <property type="entry name" value="PGP-like_dom2"/>
</dbReference>
<dbReference type="KEGG" id="pyg:AWM70_18305"/>
<protein>
    <submittedName>
        <fullName evidence="1">Pyrophosphatase</fullName>
    </submittedName>
</protein>
<dbReference type="PRINTS" id="PR00413">
    <property type="entry name" value="HADHALOGNASE"/>
</dbReference>
<proteinExistence type="predicted"/>
<dbReference type="PANTHER" id="PTHR43434">
    <property type="entry name" value="PHOSPHOGLYCOLATE PHOSPHATASE"/>
    <property type="match status" value="1"/>
</dbReference>
<dbReference type="PANTHER" id="PTHR43434:SF26">
    <property type="entry name" value="PYROPHOSPHATASE PPAX"/>
    <property type="match status" value="1"/>
</dbReference>
<dbReference type="GO" id="GO:0008967">
    <property type="term" value="F:phosphoglycolate phosphatase activity"/>
    <property type="evidence" value="ECO:0007669"/>
    <property type="project" value="TreeGrafter"/>
</dbReference>
<organism evidence="1 2">
    <name type="scientific">Paenibacillus yonginensis</name>
    <dbReference type="NCBI Taxonomy" id="1462996"/>
    <lineage>
        <taxon>Bacteria</taxon>
        <taxon>Bacillati</taxon>
        <taxon>Bacillota</taxon>
        <taxon>Bacilli</taxon>
        <taxon>Bacillales</taxon>
        <taxon>Paenibacillaceae</taxon>
        <taxon>Paenibacillus</taxon>
    </lineage>
</organism>
<dbReference type="RefSeq" id="WP_068698803.1">
    <property type="nucleotide sequence ID" value="NZ_CP014167.1"/>
</dbReference>
<dbReference type="Gene3D" id="3.40.50.1000">
    <property type="entry name" value="HAD superfamily/HAD-like"/>
    <property type="match status" value="1"/>
</dbReference>
<name>A0A1B1N4G5_9BACL</name>
<dbReference type="Proteomes" id="UP000092573">
    <property type="component" value="Chromosome"/>
</dbReference>
<dbReference type="InterPro" id="IPR036412">
    <property type="entry name" value="HAD-like_sf"/>
</dbReference>
<dbReference type="NCBIfam" id="TIGR01549">
    <property type="entry name" value="HAD-SF-IA-v1"/>
    <property type="match status" value="1"/>
</dbReference>
<dbReference type="GO" id="GO:0005829">
    <property type="term" value="C:cytosol"/>
    <property type="evidence" value="ECO:0007669"/>
    <property type="project" value="TreeGrafter"/>
</dbReference>
<dbReference type="SFLD" id="SFLDG01129">
    <property type="entry name" value="C1.5:_HAD__Beta-PGM__Phosphata"/>
    <property type="match status" value="1"/>
</dbReference>
<dbReference type="SFLD" id="SFLDG01135">
    <property type="entry name" value="C1.5.6:_HAD__Beta-PGM__Phospha"/>
    <property type="match status" value="1"/>
</dbReference>
<dbReference type="SUPFAM" id="SSF56784">
    <property type="entry name" value="HAD-like"/>
    <property type="match status" value="1"/>
</dbReference>
<gene>
    <name evidence="1" type="ORF">AWM70_18305</name>
</gene>
<sequence length="218" mass="24370">MSKIETILFDLDGTIVNTNELIIKCFQHIMEKQGQPGYAREKIIPFMGQTLEQQLQAFTGMTDVELMVKDYRAYQAIHHDALIQEFPHVDEVMAKLHEQGYTLGVVTTKVKFSTDRVLEMFGMKKYLSTIVTLEDVEHPKPDPQPVLTAVERLGANPATTLMVGDSPADIQSALAAGVQAAGVAWSLKGKEKLLEYGPHYILNDMRDLYQLVGMESEA</sequence>
<reference evidence="1 2" key="1">
    <citation type="submission" date="2016-01" db="EMBL/GenBank/DDBJ databases">
        <title>Complete Genome Sequence of Paenibacillus yonginensis DCY84, a novel Plant Growth-Promoting Bacteria with Elicitation of Induced Systemic Resistance.</title>
        <authorList>
            <person name="Kim Y.J."/>
            <person name="Yang D.C."/>
            <person name="Sukweenadhi J."/>
        </authorList>
    </citation>
    <scope>NUCLEOTIDE SEQUENCE [LARGE SCALE GENOMIC DNA]</scope>
    <source>
        <strain evidence="1 2">DCY84</strain>
    </source>
</reference>